<proteinExistence type="predicted"/>
<dbReference type="PANTHER" id="PTHR33327">
    <property type="entry name" value="ENDONUCLEASE"/>
    <property type="match status" value="1"/>
</dbReference>
<feature type="domain" description="DUF7041" evidence="1">
    <location>
        <begin position="74"/>
        <end position="135"/>
    </location>
</feature>
<gene>
    <name evidence="2" type="ORF">HNY73_001558</name>
</gene>
<name>A0A8T0G7L8_ARGBR</name>
<dbReference type="InterPro" id="IPR055469">
    <property type="entry name" value="DUF7041"/>
</dbReference>
<evidence type="ECO:0000259" key="1">
    <source>
        <dbReference type="Pfam" id="PF23055"/>
    </source>
</evidence>
<keyword evidence="3" id="KW-1185">Reference proteome</keyword>
<dbReference type="AlphaFoldDB" id="A0A8T0G7L8"/>
<dbReference type="EMBL" id="JABXBU010000001">
    <property type="protein sequence ID" value="KAF8797273.1"/>
    <property type="molecule type" value="Genomic_DNA"/>
</dbReference>
<dbReference type="PANTHER" id="PTHR33327:SF3">
    <property type="entry name" value="RNA-DIRECTED DNA POLYMERASE"/>
    <property type="match status" value="1"/>
</dbReference>
<evidence type="ECO:0000313" key="3">
    <source>
        <dbReference type="Proteomes" id="UP000807504"/>
    </source>
</evidence>
<dbReference type="Proteomes" id="UP000807504">
    <property type="component" value="Unassembled WGS sequence"/>
</dbReference>
<comment type="caution">
    <text evidence="2">The sequence shown here is derived from an EMBL/GenBank/DDBJ whole genome shotgun (WGS) entry which is preliminary data.</text>
</comment>
<accession>A0A8T0G7L8</accession>
<dbReference type="Pfam" id="PF23055">
    <property type="entry name" value="DUF7041"/>
    <property type="match status" value="1"/>
</dbReference>
<protein>
    <recommendedName>
        <fullName evidence="1">DUF7041 domain-containing protein</fullName>
    </recommendedName>
</protein>
<sequence>MDLSTKEKVLIVEHYFRSYRSGLEGGQSLKKVAEQFQEMFNKMAPSNTVMLHIVTKFRRSDNLLCQRNAKSAVSKPITASKTKFNYCAAYIPPEVASIVRDIIINPDEEDPYQQLKSEVIKRCGESKSQEIRSLLNFEQLGDRKPSELLRVMHRRVESHHISDALLLKHFLQQMSSNVQSILTASTPLNVTKAAEVADRILEVTPSEVSKISSSDSSAILNSANSQSDLIEKIRALRKEAASLHRSRSVSR</sequence>
<evidence type="ECO:0000313" key="2">
    <source>
        <dbReference type="EMBL" id="KAF8797273.1"/>
    </source>
</evidence>
<reference evidence="2" key="2">
    <citation type="submission" date="2020-06" db="EMBL/GenBank/DDBJ databases">
        <authorList>
            <person name="Sheffer M."/>
        </authorList>
    </citation>
    <scope>NUCLEOTIDE SEQUENCE</scope>
</reference>
<organism evidence="2 3">
    <name type="scientific">Argiope bruennichi</name>
    <name type="common">Wasp spider</name>
    <name type="synonym">Aranea bruennichi</name>
    <dbReference type="NCBI Taxonomy" id="94029"/>
    <lineage>
        <taxon>Eukaryota</taxon>
        <taxon>Metazoa</taxon>
        <taxon>Ecdysozoa</taxon>
        <taxon>Arthropoda</taxon>
        <taxon>Chelicerata</taxon>
        <taxon>Arachnida</taxon>
        <taxon>Araneae</taxon>
        <taxon>Araneomorphae</taxon>
        <taxon>Entelegynae</taxon>
        <taxon>Araneoidea</taxon>
        <taxon>Araneidae</taxon>
        <taxon>Argiope</taxon>
    </lineage>
</organism>
<reference evidence="2" key="1">
    <citation type="journal article" date="2020" name="bioRxiv">
        <title>Chromosome-level reference genome of the European wasp spider Argiope bruennichi: a resource for studies on range expansion and evolutionary adaptation.</title>
        <authorList>
            <person name="Sheffer M.M."/>
            <person name="Hoppe A."/>
            <person name="Krehenwinkel H."/>
            <person name="Uhl G."/>
            <person name="Kuss A.W."/>
            <person name="Jensen L."/>
            <person name="Jensen C."/>
            <person name="Gillespie R.G."/>
            <person name="Hoff K.J."/>
            <person name="Prost S."/>
        </authorList>
    </citation>
    <scope>NUCLEOTIDE SEQUENCE</scope>
</reference>